<keyword evidence="6" id="KW-1185">Reference proteome</keyword>
<evidence type="ECO:0000256" key="2">
    <source>
        <dbReference type="ARBA" id="ARBA00022598"/>
    </source>
</evidence>
<reference evidence="5 6" key="1">
    <citation type="journal article" date="2018" name="G3 (Bethesda)">
        <title>Phylogenetic and Phylogenomic Definition of Rhizopus Species.</title>
        <authorList>
            <person name="Gryganskyi A.P."/>
            <person name="Golan J."/>
            <person name="Dolatabadi S."/>
            <person name="Mondo S."/>
            <person name="Robb S."/>
            <person name="Idnurm A."/>
            <person name="Muszewska A."/>
            <person name="Steczkiewicz K."/>
            <person name="Masonjones S."/>
            <person name="Liao H.L."/>
            <person name="Gajdeczka M.T."/>
            <person name="Anike F."/>
            <person name="Vuek A."/>
            <person name="Anishchenko I.M."/>
            <person name="Voigt K."/>
            <person name="de Hoog G.S."/>
            <person name="Smith M.E."/>
            <person name="Heitman J."/>
            <person name="Vilgalys R."/>
            <person name="Stajich J.E."/>
        </authorList>
    </citation>
    <scope>NUCLEOTIDE SEQUENCE [LARGE SCALE GENOMIC DNA]</scope>
    <source>
        <strain evidence="5 6">LSU 92-RS-03</strain>
    </source>
</reference>
<dbReference type="AlphaFoldDB" id="A0A367IQT0"/>
<protein>
    <recommendedName>
        <fullName evidence="7">AMP-dependent synthetase/ligase domain-containing protein</fullName>
    </recommendedName>
</protein>
<dbReference type="Pfam" id="PF00501">
    <property type="entry name" value="AMP-binding"/>
    <property type="match status" value="1"/>
</dbReference>
<gene>
    <name evidence="5" type="ORF">CU098_000252</name>
</gene>
<comment type="similarity">
    <text evidence="1">Belongs to the ATP-dependent AMP-binding enzyme family.</text>
</comment>
<feature type="domain" description="AMP-binding enzyme C-terminal" evidence="4">
    <location>
        <begin position="476"/>
        <end position="555"/>
    </location>
</feature>
<evidence type="ECO:0000313" key="6">
    <source>
        <dbReference type="Proteomes" id="UP000253551"/>
    </source>
</evidence>
<sequence>MHTLKHPVEPALYKNKQAEDYLENESIVFRDEVTTIQSTGEVSLLDLMLTEVYRKLSEDTVLFIDIDNPDNKMTYGQFKERALKCAASLKREYGLQSGDVIAVCSPDSMEYAILFYGALAAGCVFSPMRHSAISTAEDIVYDFHTLQPKLLILHASEMNTLYSAARDSGLPESNILALGDRSKDPAYANVRTVNDVLFSSKELAEPYRYTRDEIVNSPCFLLFTSGSTGRRKAVMLTQNSMVHYILTKGISFDSSYNSLITTNFSFVSSLFSCLLNSIFFGASVYFLNQDERTAKDVFKAVDKFKINFLILPPYIVYELGKNPQLAKTYDISSLKEVRVGGATVDRAMVHLIKKTTGVAIVNMYAMTECIGITCNDIENTLAGSIGRLGYSNLSRIVDNDGNDLPVESIGELRVKGPTMTPGYYRNPKATAELFDEQGYIRTGDLCRVDKDGLYYFVNRIKDLIKHKMFYFYPIDVEKVLITHPSVSDCAVVGIESEEHGTEVARAYVTLVDKTCNKDKILEEIRQYTEAQLPESQHLHGGIFEIEDFPRTGSGKIQRFELRQLVKDQA</sequence>
<dbReference type="GO" id="GO:0016405">
    <property type="term" value="F:CoA-ligase activity"/>
    <property type="evidence" value="ECO:0007669"/>
    <property type="project" value="TreeGrafter"/>
</dbReference>
<dbReference type="SUPFAM" id="SSF56801">
    <property type="entry name" value="Acetyl-CoA synthetase-like"/>
    <property type="match status" value="1"/>
</dbReference>
<comment type="caution">
    <text evidence="5">The sequence shown here is derived from an EMBL/GenBank/DDBJ whole genome shotgun (WGS) entry which is preliminary data.</text>
</comment>
<organism evidence="5 6">
    <name type="scientific">Rhizopus stolonifer</name>
    <name type="common">Rhizopus nigricans</name>
    <dbReference type="NCBI Taxonomy" id="4846"/>
    <lineage>
        <taxon>Eukaryota</taxon>
        <taxon>Fungi</taxon>
        <taxon>Fungi incertae sedis</taxon>
        <taxon>Mucoromycota</taxon>
        <taxon>Mucoromycotina</taxon>
        <taxon>Mucoromycetes</taxon>
        <taxon>Mucorales</taxon>
        <taxon>Mucorineae</taxon>
        <taxon>Rhizopodaceae</taxon>
        <taxon>Rhizopus</taxon>
    </lineage>
</organism>
<keyword evidence="2" id="KW-0436">Ligase</keyword>
<dbReference type="InterPro" id="IPR025110">
    <property type="entry name" value="AMP-bd_C"/>
</dbReference>
<dbReference type="Gene3D" id="3.30.300.30">
    <property type="match status" value="1"/>
</dbReference>
<evidence type="ECO:0000259" key="3">
    <source>
        <dbReference type="Pfam" id="PF00501"/>
    </source>
</evidence>
<accession>A0A367IQT0</accession>
<dbReference type="GO" id="GO:0019748">
    <property type="term" value="P:secondary metabolic process"/>
    <property type="evidence" value="ECO:0007669"/>
    <property type="project" value="TreeGrafter"/>
</dbReference>
<feature type="domain" description="AMP-dependent synthetase/ligase" evidence="3">
    <location>
        <begin position="59"/>
        <end position="424"/>
    </location>
</feature>
<proteinExistence type="inferred from homology"/>
<dbReference type="InterPro" id="IPR042099">
    <property type="entry name" value="ANL_N_sf"/>
</dbReference>
<name>A0A367IQT0_RHIST</name>
<evidence type="ECO:0008006" key="7">
    <source>
        <dbReference type="Google" id="ProtNLM"/>
    </source>
</evidence>
<dbReference type="PANTHER" id="PTHR24096">
    <property type="entry name" value="LONG-CHAIN-FATTY-ACID--COA LIGASE"/>
    <property type="match status" value="1"/>
</dbReference>
<dbReference type="EMBL" id="PJQM01006212">
    <property type="protein sequence ID" value="RCH80047.1"/>
    <property type="molecule type" value="Genomic_DNA"/>
</dbReference>
<dbReference type="PANTHER" id="PTHR24096:SF149">
    <property type="entry name" value="AMP-BINDING DOMAIN-CONTAINING PROTEIN-RELATED"/>
    <property type="match status" value="1"/>
</dbReference>
<dbReference type="Pfam" id="PF13193">
    <property type="entry name" value="AMP-binding_C"/>
    <property type="match status" value="1"/>
</dbReference>
<evidence type="ECO:0000259" key="4">
    <source>
        <dbReference type="Pfam" id="PF13193"/>
    </source>
</evidence>
<dbReference type="OrthoDB" id="6509636at2759"/>
<evidence type="ECO:0000313" key="5">
    <source>
        <dbReference type="EMBL" id="RCH80047.1"/>
    </source>
</evidence>
<dbReference type="Gene3D" id="3.40.50.12780">
    <property type="entry name" value="N-terminal domain of ligase-like"/>
    <property type="match status" value="1"/>
</dbReference>
<dbReference type="InterPro" id="IPR000873">
    <property type="entry name" value="AMP-dep_synth/lig_dom"/>
</dbReference>
<evidence type="ECO:0000256" key="1">
    <source>
        <dbReference type="ARBA" id="ARBA00006432"/>
    </source>
</evidence>
<dbReference type="Proteomes" id="UP000253551">
    <property type="component" value="Unassembled WGS sequence"/>
</dbReference>
<dbReference type="InterPro" id="IPR045851">
    <property type="entry name" value="AMP-bd_C_sf"/>
</dbReference>
<dbReference type="STRING" id="4846.A0A367IQT0"/>